<dbReference type="Proteomes" id="UP000217083">
    <property type="component" value="Unassembled WGS sequence"/>
</dbReference>
<keyword evidence="1" id="KW-0472">Membrane</keyword>
<dbReference type="EMBL" id="NPIA01000005">
    <property type="protein sequence ID" value="OZM56777.1"/>
    <property type="molecule type" value="Genomic_DNA"/>
</dbReference>
<sequence length="197" mass="23164">MFKQRLLQSMKYIIGVALLITGIFSYLYYQEVKEEQRQWKRFVNHFYHSIDRSLGRIDTIIAEQPKAEQLEQRIALLEKELYTAETTLANGHYFLDGAIYYSYDLFDPFTSFLFGTKTSVNGIVRLELPPMSEDQLLDEDELALLKALRDILKETKDAMYSPDTKQENPELTVEEFNEIITTHLDKDKLQLYKDTLE</sequence>
<reference evidence="2 3" key="2">
    <citation type="submission" date="2017-09" db="EMBL/GenBank/DDBJ databases">
        <title>Bacillus patelloidae sp. nov., isolated from the intestinal tract of a marine limpet.</title>
        <authorList>
            <person name="Liu R."/>
            <person name="Dong C."/>
            <person name="Shao Z."/>
        </authorList>
    </citation>
    <scope>NUCLEOTIDE SEQUENCE [LARGE SCALE GENOMIC DNA]</scope>
    <source>
        <strain evidence="2 3">SA5d-4</strain>
    </source>
</reference>
<evidence type="ECO:0000313" key="3">
    <source>
        <dbReference type="Proteomes" id="UP000217083"/>
    </source>
</evidence>
<protein>
    <submittedName>
        <fullName evidence="2">Uncharacterized protein</fullName>
    </submittedName>
</protein>
<proteinExistence type="predicted"/>
<evidence type="ECO:0000313" key="2">
    <source>
        <dbReference type="EMBL" id="OZM56777.1"/>
    </source>
</evidence>
<dbReference type="AlphaFoldDB" id="A0A263BTW7"/>
<accession>A0A263BTW7</accession>
<keyword evidence="1" id="KW-1133">Transmembrane helix</keyword>
<comment type="caution">
    <text evidence="2">The sequence shown here is derived from an EMBL/GenBank/DDBJ whole genome shotgun (WGS) entry which is preliminary data.</text>
</comment>
<keyword evidence="1" id="KW-0812">Transmembrane</keyword>
<keyword evidence="3" id="KW-1185">Reference proteome</keyword>
<feature type="transmembrane region" description="Helical" evidence="1">
    <location>
        <begin position="12"/>
        <end position="29"/>
    </location>
</feature>
<reference evidence="3" key="1">
    <citation type="submission" date="2017-08" db="EMBL/GenBank/DDBJ databases">
        <authorList>
            <person name="Huang Z."/>
        </authorList>
    </citation>
    <scope>NUCLEOTIDE SEQUENCE [LARGE SCALE GENOMIC DNA]</scope>
    <source>
        <strain evidence="3">SA5d-4</strain>
    </source>
</reference>
<name>A0A263BTW7_9BACI</name>
<gene>
    <name evidence="2" type="ORF">CIB95_11200</name>
</gene>
<dbReference type="RefSeq" id="WP_094925181.1">
    <property type="nucleotide sequence ID" value="NZ_NPIA01000005.1"/>
</dbReference>
<organism evidence="2 3">
    <name type="scientific">Lottiidibacillus patelloidae</name>
    <dbReference type="NCBI Taxonomy" id="2670334"/>
    <lineage>
        <taxon>Bacteria</taxon>
        <taxon>Bacillati</taxon>
        <taxon>Bacillota</taxon>
        <taxon>Bacilli</taxon>
        <taxon>Bacillales</taxon>
        <taxon>Bacillaceae</taxon>
        <taxon>Lottiidibacillus</taxon>
    </lineage>
</organism>
<evidence type="ECO:0000256" key="1">
    <source>
        <dbReference type="SAM" id="Phobius"/>
    </source>
</evidence>